<dbReference type="InterPro" id="IPR027417">
    <property type="entry name" value="P-loop_NTPase"/>
</dbReference>
<evidence type="ECO:0000256" key="4">
    <source>
        <dbReference type="SAM" id="MobiDB-lite"/>
    </source>
</evidence>
<keyword evidence="1 3" id="KW-0547">Nucleotide-binding</keyword>
<evidence type="ECO:0000313" key="8">
    <source>
        <dbReference type="Proteomes" id="UP001230289"/>
    </source>
</evidence>
<feature type="binding site" evidence="3">
    <location>
        <begin position="436"/>
        <end position="443"/>
    </location>
    <ligand>
        <name>ATP</name>
        <dbReference type="ChEBI" id="CHEBI:30616"/>
    </ligand>
</feature>
<evidence type="ECO:0000256" key="1">
    <source>
        <dbReference type="ARBA" id="ARBA00022741"/>
    </source>
</evidence>
<dbReference type="Gene3D" id="3.40.50.300">
    <property type="entry name" value="P-loop containing nucleotide triphosphate hydrolases"/>
    <property type="match status" value="1"/>
</dbReference>
<comment type="caution">
    <text evidence="7">The sequence shown here is derived from an EMBL/GenBank/DDBJ whole genome shotgun (WGS) entry which is preliminary data.</text>
</comment>
<dbReference type="InterPro" id="IPR050206">
    <property type="entry name" value="FtsK/SpoIIIE/SftA"/>
</dbReference>
<evidence type="ECO:0000256" key="5">
    <source>
        <dbReference type="SAM" id="Phobius"/>
    </source>
</evidence>
<dbReference type="RefSeq" id="WP_308489003.1">
    <property type="nucleotide sequence ID" value="NZ_JAVFCB010000004.1"/>
</dbReference>
<accession>A0ABU0XHC1</accession>
<evidence type="ECO:0000256" key="2">
    <source>
        <dbReference type="ARBA" id="ARBA00022840"/>
    </source>
</evidence>
<keyword evidence="5" id="KW-1133">Transmembrane helix</keyword>
<dbReference type="EMBL" id="JAVFCB010000004">
    <property type="protein sequence ID" value="MDQ4214069.1"/>
    <property type="molecule type" value="Genomic_DNA"/>
</dbReference>
<dbReference type="PANTHER" id="PTHR22683">
    <property type="entry name" value="SPORULATION PROTEIN RELATED"/>
    <property type="match status" value="1"/>
</dbReference>
<protein>
    <recommendedName>
        <fullName evidence="6">FtsK domain-containing protein</fullName>
    </recommendedName>
</protein>
<keyword evidence="5" id="KW-0472">Membrane</keyword>
<dbReference type="InterPro" id="IPR002543">
    <property type="entry name" value="FtsK_dom"/>
</dbReference>
<evidence type="ECO:0000259" key="6">
    <source>
        <dbReference type="PROSITE" id="PS50901"/>
    </source>
</evidence>
<dbReference type="PANTHER" id="PTHR22683:SF1">
    <property type="entry name" value="TYPE VII SECRETION SYSTEM PROTEIN ESSC"/>
    <property type="match status" value="1"/>
</dbReference>
<sequence length="734" mass="80999">MSQSLVMPPSIFEIENFELDEAKGQDVGLGRFVGRIAKREMVRAGERAIDKYVIGNARPRKSLRSAQPHERIDDIRPDVHPIGVWLRAVVVALGGFGVWILQDIAMSASPGWIIAVVVSLLAFHRAVFKWRLIGRRAAYTHGFFYPTNQLFRDAIGWFGPSRVTVIALVGLVLLELLTQLAGPSSFFAVLAFAAFVIALVGAVVSAIMLGNAYAKDERDQYELLWAYQVKRIEDLPRDGESSLPLKVAHLAETFTGSDLANLQQYAASLGYTITDYDLVGRVRTAQLTPVSPIEMKIYEDAARNLGKPAHDFTFRIIWVENDEPDRNVYPQRIETLIIDRAPIAGLTPEKREAFLLALRDSLPKGSNGWKIIDKQDDPVKVLQYGKPIALPTLVPMRDLLMNIDRREWNRINIGLDHRGDPQGIDLKDGPHSLVVGPTGSGKTIVLRMIAVQALARGHEVIVIDPLKAAVDFARLRDRLKQCAITEIDAGKQIKRVYDEFVRRKHVLIQHERGFWADLDPEVREGEQIRPLTVIIDEFTSLVLPIVLDKNIAKTIEPEEVEQTELINGAKATLQFYVAKIAREARFVGIHLAVATQRPDAKIIDGEFRSQLTSGVLAVKPKSPPEGATLRMVFPSADSSAAAGIVNALDNGSRGLALIGAEGGEVQGIKIGYAPEDDIPALLNELNIPPGQPGFPASAQGTENIAMPELQASLPSEDASKDVSDIFDSDRWKKD</sequence>
<dbReference type="PROSITE" id="PS50901">
    <property type="entry name" value="FTSK"/>
    <property type="match status" value="1"/>
</dbReference>
<feature type="transmembrane region" description="Helical" evidence="5">
    <location>
        <begin position="84"/>
        <end position="102"/>
    </location>
</feature>
<feature type="transmembrane region" description="Helical" evidence="5">
    <location>
        <begin position="186"/>
        <end position="209"/>
    </location>
</feature>
<keyword evidence="5" id="KW-0812">Transmembrane</keyword>
<organism evidence="7 8">
    <name type="scientific">Microbacterium capsulatum</name>
    <dbReference type="NCBI Taxonomy" id="3041921"/>
    <lineage>
        <taxon>Bacteria</taxon>
        <taxon>Bacillati</taxon>
        <taxon>Actinomycetota</taxon>
        <taxon>Actinomycetes</taxon>
        <taxon>Micrococcales</taxon>
        <taxon>Microbacteriaceae</taxon>
        <taxon>Microbacterium</taxon>
    </lineage>
</organism>
<feature type="region of interest" description="Disordered" evidence="4">
    <location>
        <begin position="691"/>
        <end position="734"/>
    </location>
</feature>
<reference evidence="7 8" key="1">
    <citation type="submission" date="2023-08" db="EMBL/GenBank/DDBJ databases">
        <title>Microbacterium sp. nov., isolated from a waste landfill.</title>
        <authorList>
            <person name="Wen W."/>
        </authorList>
    </citation>
    <scope>NUCLEOTIDE SEQUENCE [LARGE SCALE GENOMIC DNA]</scope>
    <source>
        <strain evidence="7 8">ASV81</strain>
    </source>
</reference>
<evidence type="ECO:0000313" key="7">
    <source>
        <dbReference type="EMBL" id="MDQ4214069.1"/>
    </source>
</evidence>
<dbReference type="Proteomes" id="UP001230289">
    <property type="component" value="Unassembled WGS sequence"/>
</dbReference>
<keyword evidence="2 3" id="KW-0067">ATP-binding</keyword>
<proteinExistence type="predicted"/>
<dbReference type="SUPFAM" id="SSF52540">
    <property type="entry name" value="P-loop containing nucleoside triphosphate hydrolases"/>
    <property type="match status" value="1"/>
</dbReference>
<dbReference type="Pfam" id="PF01580">
    <property type="entry name" value="FtsK_SpoIIIE"/>
    <property type="match status" value="1"/>
</dbReference>
<feature type="transmembrane region" description="Helical" evidence="5">
    <location>
        <begin position="154"/>
        <end position="174"/>
    </location>
</feature>
<gene>
    <name evidence="7" type="ORF">RBR11_09080</name>
</gene>
<feature type="transmembrane region" description="Helical" evidence="5">
    <location>
        <begin position="108"/>
        <end position="128"/>
    </location>
</feature>
<name>A0ABU0XHC1_9MICO</name>
<feature type="domain" description="FtsK" evidence="6">
    <location>
        <begin position="419"/>
        <end position="626"/>
    </location>
</feature>
<evidence type="ECO:0000256" key="3">
    <source>
        <dbReference type="PROSITE-ProRule" id="PRU00289"/>
    </source>
</evidence>
<keyword evidence="8" id="KW-1185">Reference proteome</keyword>
<dbReference type="InterPro" id="IPR003593">
    <property type="entry name" value="AAA+_ATPase"/>
</dbReference>
<dbReference type="SMART" id="SM00382">
    <property type="entry name" value="AAA"/>
    <property type="match status" value="1"/>
</dbReference>
<feature type="compositionally biased region" description="Basic and acidic residues" evidence="4">
    <location>
        <begin position="717"/>
        <end position="734"/>
    </location>
</feature>